<evidence type="ECO:0000259" key="4">
    <source>
        <dbReference type="Pfam" id="PF20148"/>
    </source>
</evidence>
<dbReference type="InterPro" id="IPR006530">
    <property type="entry name" value="YD"/>
</dbReference>
<gene>
    <name evidence="6" type="ORF">GCM10023220_28530</name>
</gene>
<dbReference type="Gene3D" id="2.180.10.10">
    <property type="entry name" value="RHS repeat-associated core"/>
    <property type="match status" value="3"/>
</dbReference>
<evidence type="ECO:0000256" key="3">
    <source>
        <dbReference type="SAM" id="SignalP"/>
    </source>
</evidence>
<dbReference type="InterPro" id="IPR022385">
    <property type="entry name" value="Rhs_assc_core"/>
</dbReference>
<dbReference type="Pfam" id="PF05593">
    <property type="entry name" value="RHS_repeat"/>
    <property type="match status" value="3"/>
</dbReference>
<evidence type="ECO:0000313" key="7">
    <source>
        <dbReference type="Proteomes" id="UP001501265"/>
    </source>
</evidence>
<dbReference type="Pfam" id="PF25023">
    <property type="entry name" value="TEN_YD-shell"/>
    <property type="match status" value="2"/>
</dbReference>
<feature type="domain" description="Teneurin-like YD-shell" evidence="5">
    <location>
        <begin position="551"/>
        <end position="644"/>
    </location>
</feature>
<dbReference type="NCBIfam" id="TIGR01643">
    <property type="entry name" value="YD_repeat_2x"/>
    <property type="match status" value="8"/>
</dbReference>
<evidence type="ECO:0000256" key="2">
    <source>
        <dbReference type="SAM" id="MobiDB-lite"/>
    </source>
</evidence>
<dbReference type="InterPro" id="IPR056823">
    <property type="entry name" value="TEN-like_YD-shell"/>
</dbReference>
<dbReference type="Pfam" id="PF20148">
    <property type="entry name" value="DUF6531"/>
    <property type="match status" value="1"/>
</dbReference>
<proteinExistence type="predicted"/>
<feature type="signal peptide" evidence="3">
    <location>
        <begin position="1"/>
        <end position="41"/>
    </location>
</feature>
<keyword evidence="3" id="KW-0732">Signal</keyword>
<organism evidence="6 7">
    <name type="scientific">Streptomyces ziwulingensis</name>
    <dbReference type="NCBI Taxonomy" id="1045501"/>
    <lineage>
        <taxon>Bacteria</taxon>
        <taxon>Bacillati</taxon>
        <taxon>Actinomycetota</taxon>
        <taxon>Actinomycetes</taxon>
        <taxon>Kitasatosporales</taxon>
        <taxon>Streptomycetaceae</taxon>
        <taxon>Streptomyces</taxon>
    </lineage>
</organism>
<evidence type="ECO:0000256" key="1">
    <source>
        <dbReference type="ARBA" id="ARBA00022737"/>
    </source>
</evidence>
<keyword evidence="7" id="KW-1185">Reference proteome</keyword>
<dbReference type="EMBL" id="BAABIG010000024">
    <property type="protein sequence ID" value="GAA4798846.1"/>
    <property type="molecule type" value="Genomic_DNA"/>
</dbReference>
<feature type="domain" description="Teneurin-like YD-shell" evidence="5">
    <location>
        <begin position="924"/>
        <end position="1018"/>
    </location>
</feature>
<comment type="caution">
    <text evidence="6">The sequence shown here is derived from an EMBL/GenBank/DDBJ whole genome shotgun (WGS) entry which is preliminary data.</text>
</comment>
<dbReference type="PANTHER" id="PTHR32305">
    <property type="match status" value="1"/>
</dbReference>
<protein>
    <submittedName>
        <fullName evidence="6">RHS repeat-associated core domain-containing protein</fullName>
    </submittedName>
</protein>
<evidence type="ECO:0000313" key="6">
    <source>
        <dbReference type="EMBL" id="GAA4798846.1"/>
    </source>
</evidence>
<dbReference type="InterPro" id="IPR045351">
    <property type="entry name" value="DUF6531"/>
</dbReference>
<dbReference type="Proteomes" id="UP001501265">
    <property type="component" value="Unassembled WGS sequence"/>
</dbReference>
<dbReference type="RefSeq" id="WP_345619913.1">
    <property type="nucleotide sequence ID" value="NZ_BAABIG010000024.1"/>
</dbReference>
<name>A0ABP9BS74_9ACTN</name>
<dbReference type="NCBIfam" id="TIGR03696">
    <property type="entry name" value="Rhs_assc_core"/>
    <property type="match status" value="1"/>
</dbReference>
<feature type="region of interest" description="Disordered" evidence="2">
    <location>
        <begin position="41"/>
        <end position="88"/>
    </location>
</feature>
<dbReference type="InterPro" id="IPR031325">
    <property type="entry name" value="RHS_repeat"/>
</dbReference>
<evidence type="ECO:0000259" key="5">
    <source>
        <dbReference type="Pfam" id="PF25023"/>
    </source>
</evidence>
<accession>A0ABP9BS74</accession>
<keyword evidence="1" id="KW-0677">Repeat</keyword>
<feature type="domain" description="DUF6531" evidence="4">
    <location>
        <begin position="141"/>
        <end position="212"/>
    </location>
</feature>
<sequence>MFFARPHKRPGGRPAGRRGARLLTALVTLLALGATAVPAAAAPGPGPAPGGSHWRDHGRAAMPPVRDGVTRPPRQMRSEAPSAAERAWWERESRRLREGRRPAAGASAAAREAAFVPRGQGEVPWHRIANFRITDALVGRIDYSTGNLMLAATDFDIAGVGQSLRLTRTYNSFDAPAGQISRPWWLGYERSLDVSGADSVLHYDETGATVEFTRNADGGLTTPGGYSKDLRANADGTYTLTDRGSGAADTYDTTGRLTEVTDPNGGVLTVTAHLDGGAAAGFRLTETRSGRWIDLTRPTATRWTAEDNTGRTVGLALASDHGNVLRTTDSAGKTTSYGYDADGRIVKVTTPEGRSTAFTYDTADRVTSVRRYAESGGGSGPTYTYAYDTATPAEQGTSKVTDPLGHTTVYEHNADGEVLKVTDGLGHVRSSTYTNRLLQTATDAMGTGNGGPGGNVTTYGWDARNNPTSAELPTGATSSGSWQTVAGAERLTSSTGADGEKTEFAYDAAGNTSSVATTGAGGGTRTFTYNEATPTCGGFQGQRCSATDADGKRTEFRYDAAGNLQRATPPAPLGPTTYTYDALGRTATVTDGRGVQITYTYDRRDRVVRVETTGSVPVSYDYDGDGNLSVRTDATGTQRYQFDALSRETVRTLQNGSQTVLAYTADGNVDTYTDPGGTTDYEWDAADRLTALTGPQGKKTAYEYDANDHRTRTTYPGGTVQAQTLDNSGRPQNIKVTAPSGVILDNLSYEYGYVSGDQSLDGLKIRVRTDHLAKTRTTYDYDPTGRISLAAETDPAGRRTSWQYCFDPAGNLTSEGTSPGCPGKANSFTYNDASQLIARNGVTSGWSYDAAGNETAAAPAPDTARTDEQYTDHNQLRSLAAGGTTYTAQYASTDSSERTRLGGTTFHNGPLGLSGQTAAGKDTEFVREPDGTLNSLSTGGRSLYYLTDVLGSVIGLVDESGKRVNTYTYTPGGLPRTGTKESVPQPYRFAGGYQDPTGLYHFGARYYDPGIGRFTQLDPSGQETNPYLYAEGDPLNRIDPDGLSALDKILLIKDLTELGTDALNGDGKALEGDLVGAVSGLAAESACMFVAGAVGAASAGIGGAIVAGGCALAGNAVGDAAKDAYVG</sequence>
<dbReference type="PANTHER" id="PTHR32305:SF15">
    <property type="entry name" value="PROTEIN RHSA-RELATED"/>
    <property type="match status" value="1"/>
</dbReference>
<feature type="chain" id="PRO_5045355777" evidence="3">
    <location>
        <begin position="42"/>
        <end position="1127"/>
    </location>
</feature>
<dbReference type="InterPro" id="IPR050708">
    <property type="entry name" value="T6SS_VgrG/RHS"/>
</dbReference>
<dbReference type="SUPFAM" id="SSF69304">
    <property type="entry name" value="Tricorn protease N-terminal domain"/>
    <property type="match status" value="1"/>
</dbReference>
<reference evidence="7" key="1">
    <citation type="journal article" date="2019" name="Int. J. Syst. Evol. Microbiol.">
        <title>The Global Catalogue of Microorganisms (GCM) 10K type strain sequencing project: providing services to taxonomists for standard genome sequencing and annotation.</title>
        <authorList>
            <consortium name="The Broad Institute Genomics Platform"/>
            <consortium name="The Broad Institute Genome Sequencing Center for Infectious Disease"/>
            <person name="Wu L."/>
            <person name="Ma J."/>
        </authorList>
    </citation>
    <scope>NUCLEOTIDE SEQUENCE [LARGE SCALE GENOMIC DNA]</scope>
    <source>
        <strain evidence="7">JCM 18081</strain>
    </source>
</reference>